<organism evidence="1 2">
    <name type="scientific">Noviherbaspirillum sedimenti</name>
    <dbReference type="NCBI Taxonomy" id="2320865"/>
    <lineage>
        <taxon>Bacteria</taxon>
        <taxon>Pseudomonadati</taxon>
        <taxon>Pseudomonadota</taxon>
        <taxon>Betaproteobacteria</taxon>
        <taxon>Burkholderiales</taxon>
        <taxon>Oxalobacteraceae</taxon>
        <taxon>Noviherbaspirillum</taxon>
    </lineage>
</organism>
<accession>A0A3A3G2C6</accession>
<evidence type="ECO:0000313" key="1">
    <source>
        <dbReference type="EMBL" id="RJG02648.1"/>
    </source>
</evidence>
<comment type="caution">
    <text evidence="1">The sequence shown here is derived from an EMBL/GenBank/DDBJ whole genome shotgun (WGS) entry which is preliminary data.</text>
</comment>
<name>A0A3A3G2C6_9BURK</name>
<dbReference type="AlphaFoldDB" id="A0A3A3G2C6"/>
<reference evidence="2" key="1">
    <citation type="submission" date="2018-09" db="EMBL/GenBank/DDBJ databases">
        <authorList>
            <person name="Zhu H."/>
        </authorList>
    </citation>
    <scope>NUCLEOTIDE SEQUENCE [LARGE SCALE GENOMIC DNA]</scope>
    <source>
        <strain evidence="2">K1S02-23</strain>
    </source>
</reference>
<keyword evidence="2" id="KW-1185">Reference proteome</keyword>
<protein>
    <submittedName>
        <fullName evidence="1">Uncharacterized protein</fullName>
    </submittedName>
</protein>
<proteinExistence type="predicted"/>
<dbReference type="Proteomes" id="UP000266327">
    <property type="component" value="Unassembled WGS sequence"/>
</dbReference>
<gene>
    <name evidence="1" type="ORF">D3878_14570</name>
</gene>
<evidence type="ECO:0000313" key="2">
    <source>
        <dbReference type="Proteomes" id="UP000266327"/>
    </source>
</evidence>
<dbReference type="EMBL" id="QYUQ01000002">
    <property type="protein sequence ID" value="RJG02648.1"/>
    <property type="molecule type" value="Genomic_DNA"/>
</dbReference>
<sequence>MSTVVRLTHYKKIMPLQNHSKNCELVIGIVAPVGVNLDDVQNRLGSLFEQFQYKLNFIQVSKLALSYLDVEASTVIPPFLSA</sequence>